<reference evidence="4" key="1">
    <citation type="submission" date="2022-07" db="EMBL/GenBank/DDBJ databases">
        <title>Phylogenomic reconstructions and comparative analyses of Kickxellomycotina fungi.</title>
        <authorList>
            <person name="Reynolds N.K."/>
            <person name="Stajich J.E."/>
            <person name="Barry K."/>
            <person name="Grigoriev I.V."/>
            <person name="Crous P."/>
            <person name="Smith M.E."/>
        </authorList>
    </citation>
    <scope>NUCLEOTIDE SEQUENCE</scope>
    <source>
        <strain evidence="4">NRRL 1565</strain>
    </source>
</reference>
<protein>
    <recommendedName>
        <fullName evidence="6">Peptidase S1 domain-containing protein</fullName>
    </recommendedName>
</protein>
<dbReference type="SUPFAM" id="SSF50494">
    <property type="entry name" value="Trypsin-like serine proteases"/>
    <property type="match status" value="1"/>
</dbReference>
<feature type="chain" id="PRO_5040931852" description="Peptidase S1 domain-containing protein" evidence="3">
    <location>
        <begin position="18"/>
        <end position="523"/>
    </location>
</feature>
<keyword evidence="2" id="KW-1133">Transmembrane helix</keyword>
<gene>
    <name evidence="4" type="ORF">H4R20_000117</name>
</gene>
<keyword evidence="2" id="KW-0812">Transmembrane</keyword>
<accession>A0A9W8LUF2</accession>
<comment type="caution">
    <text evidence="4">The sequence shown here is derived from an EMBL/GenBank/DDBJ whole genome shotgun (WGS) entry which is preliminary data.</text>
</comment>
<feature type="compositionally biased region" description="Basic and acidic residues" evidence="1">
    <location>
        <begin position="346"/>
        <end position="357"/>
    </location>
</feature>
<dbReference type="Gene3D" id="2.40.10.10">
    <property type="entry name" value="Trypsin-like serine proteases"/>
    <property type="match status" value="1"/>
</dbReference>
<dbReference type="Proteomes" id="UP001140094">
    <property type="component" value="Unassembled WGS sequence"/>
</dbReference>
<proteinExistence type="predicted"/>
<feature type="region of interest" description="Disordered" evidence="1">
    <location>
        <begin position="310"/>
        <end position="417"/>
    </location>
</feature>
<sequence>MFAFVTLCLTISQPVAGLPGNLTQRDISSGSLSDYRGALFVVASTQTSCEMALIDSNAGFVAASCLSYKSDGKVDNNIDYRVAINGIGSEKSSVNSVTMVDAHPNYNPSTYANNIAVLHWGDPYKVSWHQDIGQDRPAWDSTFYTRRTMSSVSDASWSTPSVLTLFGSDAVNGCSSASNLYNSNKDWFLCIAQTTKSIANSNCQTPYGAVWGAYQSDSVAVAAIYSHSSIYDGSELCGSTGNQYHYYTMLQPYVEWASKMTGRKVYTYAADSSYSYDGSSSFKMENDLAPAVFGVTTVSGDLYPGAKAYKGPSGGSSNSNDFANGGGTSTTIPADDDSDTNATSASDKDNDDNKDNDGADASDDSALSEDSTDDSSDSDKSIGDDNSDNTNDIGNANNNDDANKDNADASPNNGGSDRSGYGVLSRGAIIAISTIVPIVTIAILVGLFFAYKWWKKRRNVRNWDPKNEINNIECIRIIDNFGEQSTASSTIDSRVESVRASCPPAYIEHEFGAVSTRTSKMPL</sequence>
<evidence type="ECO:0008006" key="6">
    <source>
        <dbReference type="Google" id="ProtNLM"/>
    </source>
</evidence>
<dbReference type="AlphaFoldDB" id="A0A9W8LUF2"/>
<keyword evidence="3" id="KW-0732">Signal</keyword>
<dbReference type="InterPro" id="IPR009003">
    <property type="entry name" value="Peptidase_S1_PA"/>
</dbReference>
<feature type="transmembrane region" description="Helical" evidence="2">
    <location>
        <begin position="428"/>
        <end position="451"/>
    </location>
</feature>
<feature type="compositionally biased region" description="Acidic residues" evidence="1">
    <location>
        <begin position="358"/>
        <end position="376"/>
    </location>
</feature>
<dbReference type="InterPro" id="IPR043504">
    <property type="entry name" value="Peptidase_S1_PA_chymotrypsin"/>
</dbReference>
<evidence type="ECO:0000256" key="1">
    <source>
        <dbReference type="SAM" id="MobiDB-lite"/>
    </source>
</evidence>
<keyword evidence="5" id="KW-1185">Reference proteome</keyword>
<feature type="compositionally biased region" description="Low complexity" evidence="1">
    <location>
        <begin position="388"/>
        <end position="400"/>
    </location>
</feature>
<evidence type="ECO:0000256" key="3">
    <source>
        <dbReference type="SAM" id="SignalP"/>
    </source>
</evidence>
<evidence type="ECO:0000256" key="2">
    <source>
        <dbReference type="SAM" id="Phobius"/>
    </source>
</evidence>
<feature type="signal peptide" evidence="3">
    <location>
        <begin position="1"/>
        <end position="17"/>
    </location>
</feature>
<dbReference type="EMBL" id="JANBUO010000003">
    <property type="protein sequence ID" value="KAJ2809392.1"/>
    <property type="molecule type" value="Genomic_DNA"/>
</dbReference>
<dbReference type="OrthoDB" id="5565075at2759"/>
<evidence type="ECO:0000313" key="5">
    <source>
        <dbReference type="Proteomes" id="UP001140094"/>
    </source>
</evidence>
<name>A0A9W8LUF2_9FUNG</name>
<evidence type="ECO:0000313" key="4">
    <source>
        <dbReference type="EMBL" id="KAJ2809392.1"/>
    </source>
</evidence>
<organism evidence="4 5">
    <name type="scientific">Coemansia guatemalensis</name>
    <dbReference type="NCBI Taxonomy" id="2761395"/>
    <lineage>
        <taxon>Eukaryota</taxon>
        <taxon>Fungi</taxon>
        <taxon>Fungi incertae sedis</taxon>
        <taxon>Zoopagomycota</taxon>
        <taxon>Kickxellomycotina</taxon>
        <taxon>Kickxellomycetes</taxon>
        <taxon>Kickxellales</taxon>
        <taxon>Kickxellaceae</taxon>
        <taxon>Coemansia</taxon>
    </lineage>
</organism>
<keyword evidence="2" id="KW-0472">Membrane</keyword>